<accession>A0A812BGT4</accession>
<keyword evidence="1" id="KW-0812">Transmembrane</keyword>
<evidence type="ECO:0000313" key="3">
    <source>
        <dbReference type="EMBL" id="CAE1227690.1"/>
    </source>
</evidence>
<comment type="caution">
    <text evidence="3">The sequence shown here is derived from an EMBL/GenBank/DDBJ whole genome shotgun (WGS) entry which is preliminary data.</text>
</comment>
<keyword evidence="1" id="KW-0472">Membrane</keyword>
<dbReference type="Proteomes" id="UP000597762">
    <property type="component" value="Unassembled WGS sequence"/>
</dbReference>
<dbReference type="InterPro" id="IPR016187">
    <property type="entry name" value="CTDL_fold"/>
</dbReference>
<reference evidence="3" key="1">
    <citation type="submission" date="2021-01" db="EMBL/GenBank/DDBJ databases">
        <authorList>
            <person name="Li R."/>
            <person name="Bekaert M."/>
        </authorList>
    </citation>
    <scope>NUCLEOTIDE SEQUENCE</scope>
    <source>
        <strain evidence="3">Farmed</strain>
    </source>
</reference>
<evidence type="ECO:0000256" key="1">
    <source>
        <dbReference type="SAM" id="Phobius"/>
    </source>
</evidence>
<dbReference type="PROSITE" id="PS50041">
    <property type="entry name" value="C_TYPE_LECTIN_2"/>
    <property type="match status" value="1"/>
</dbReference>
<protein>
    <recommendedName>
        <fullName evidence="2">C-type lectin domain-containing protein</fullName>
    </recommendedName>
</protein>
<sequence length="351" mass="38992">MWTTGEEVTWSYWAKGQPKTWPFTISFEDCAQMRRSEGWRWHDYTCNLALYHYNSICQFPLKGSSWGKPAPQSAPSEETVISEGNVLGIVISLAAAVMIIMALIMLYYRRWLKKKYVAKEPAVLFQNTSYAQIHNAAATAADGSTSSTLAANNSYWNTNKRKRTTNVEVTSLNAKANSDTEAPISTRALTFLSPSNTLQVKSGPSFSTQYTCAFLLPACSLPFFRLLDNRDMGAGNRSSPFSRVSNFCLEALLGDPILHIANTFAPYNWPKGARPHHISSISEVLLALPLTFSRGTHWRFSDPFPSRGGCTSVLTRFIPSLRSPFAVHHRALCPNSPQVVQFGPRDLGSPP</sequence>
<dbReference type="EMBL" id="CAHIKZ030000580">
    <property type="protein sequence ID" value="CAE1227690.1"/>
    <property type="molecule type" value="Genomic_DNA"/>
</dbReference>
<name>A0A812BGT4_ACAPH</name>
<dbReference type="InterPro" id="IPR016186">
    <property type="entry name" value="C-type_lectin-like/link_sf"/>
</dbReference>
<dbReference type="Gene3D" id="3.10.100.10">
    <property type="entry name" value="Mannose-Binding Protein A, subunit A"/>
    <property type="match status" value="1"/>
</dbReference>
<keyword evidence="1" id="KW-1133">Transmembrane helix</keyword>
<evidence type="ECO:0000313" key="4">
    <source>
        <dbReference type="Proteomes" id="UP000597762"/>
    </source>
</evidence>
<feature type="domain" description="C-type lectin" evidence="2">
    <location>
        <begin position="1"/>
        <end position="47"/>
    </location>
</feature>
<dbReference type="SUPFAM" id="SSF56436">
    <property type="entry name" value="C-type lectin-like"/>
    <property type="match status" value="1"/>
</dbReference>
<dbReference type="OrthoDB" id="418245at2759"/>
<gene>
    <name evidence="3" type="ORF">SPHA_16477</name>
</gene>
<dbReference type="InterPro" id="IPR001304">
    <property type="entry name" value="C-type_lectin-like"/>
</dbReference>
<evidence type="ECO:0000259" key="2">
    <source>
        <dbReference type="PROSITE" id="PS50041"/>
    </source>
</evidence>
<feature type="transmembrane region" description="Helical" evidence="1">
    <location>
        <begin position="86"/>
        <end position="108"/>
    </location>
</feature>
<dbReference type="AlphaFoldDB" id="A0A812BGT4"/>
<organism evidence="3 4">
    <name type="scientific">Acanthosepion pharaonis</name>
    <name type="common">Pharaoh cuttlefish</name>
    <name type="synonym">Sepia pharaonis</name>
    <dbReference type="NCBI Taxonomy" id="158019"/>
    <lineage>
        <taxon>Eukaryota</taxon>
        <taxon>Metazoa</taxon>
        <taxon>Spiralia</taxon>
        <taxon>Lophotrochozoa</taxon>
        <taxon>Mollusca</taxon>
        <taxon>Cephalopoda</taxon>
        <taxon>Coleoidea</taxon>
        <taxon>Decapodiformes</taxon>
        <taxon>Sepiida</taxon>
        <taxon>Sepiina</taxon>
        <taxon>Sepiidae</taxon>
        <taxon>Acanthosepion</taxon>
    </lineage>
</organism>
<keyword evidence="4" id="KW-1185">Reference proteome</keyword>
<proteinExistence type="predicted"/>